<evidence type="ECO:0000313" key="5">
    <source>
        <dbReference type="Proteomes" id="UP000003163"/>
    </source>
</evidence>
<dbReference type="PANTHER" id="PTHR11567">
    <property type="entry name" value="ACID PHOSPHATASE-RELATED"/>
    <property type="match status" value="1"/>
</dbReference>
<evidence type="ECO:0008006" key="6">
    <source>
        <dbReference type="Google" id="ProtNLM"/>
    </source>
</evidence>
<dbReference type="InParanoid" id="J8ZYI5"/>
<dbReference type="PROSITE" id="PS00616">
    <property type="entry name" value="HIS_ACID_PHOSPHAT_1"/>
    <property type="match status" value="1"/>
</dbReference>
<proteinExistence type="inferred from homology"/>
<dbReference type="EMBL" id="AFBI03000014">
    <property type="protein sequence ID" value="EJW04723.1"/>
    <property type="molecule type" value="Genomic_DNA"/>
</dbReference>
<dbReference type="InterPro" id="IPR029033">
    <property type="entry name" value="His_PPase_superfam"/>
</dbReference>
<dbReference type="AlphaFoldDB" id="J8ZYI5"/>
<reference evidence="4 5" key="1">
    <citation type="submission" date="2011-08" db="EMBL/GenBank/DDBJ databases">
        <authorList>
            <person name="Liu Z.J."/>
            <person name="Shi F.L."/>
            <person name="Lu J.Q."/>
            <person name="Li M."/>
            <person name="Wang Z.L."/>
        </authorList>
    </citation>
    <scope>NUCLEOTIDE SEQUENCE [LARGE SCALE GENOMIC DNA]</scope>
    <source>
        <strain evidence="4 5">USNM 41457</strain>
    </source>
</reference>
<dbReference type="Proteomes" id="UP000003163">
    <property type="component" value="Unassembled WGS sequence"/>
</dbReference>
<dbReference type="InterPro" id="IPR050645">
    <property type="entry name" value="Histidine_acid_phosphatase"/>
</dbReference>
<name>J8ZYI5_EDHAE</name>
<accession>J8ZYI5</accession>
<evidence type="ECO:0000256" key="1">
    <source>
        <dbReference type="ARBA" id="ARBA00005375"/>
    </source>
</evidence>
<feature type="region of interest" description="Disordered" evidence="3">
    <location>
        <begin position="442"/>
        <end position="464"/>
    </location>
</feature>
<keyword evidence="5" id="KW-1185">Reference proteome</keyword>
<dbReference type="SUPFAM" id="SSF53254">
    <property type="entry name" value="Phosphoglycerate mutase-like"/>
    <property type="match status" value="1"/>
</dbReference>
<dbReference type="CDD" id="cd07061">
    <property type="entry name" value="HP_HAP_like"/>
    <property type="match status" value="1"/>
</dbReference>
<dbReference type="Gene3D" id="3.40.50.1240">
    <property type="entry name" value="Phosphoglycerate mutase-like"/>
    <property type="match status" value="1"/>
</dbReference>
<dbReference type="PANTHER" id="PTHR11567:SF110">
    <property type="entry name" value="2-PHOSPHOXYLOSE PHOSPHATASE 1"/>
    <property type="match status" value="1"/>
</dbReference>
<dbReference type="InterPro" id="IPR000560">
    <property type="entry name" value="His_Pase_clade-2"/>
</dbReference>
<dbReference type="VEuPathDB" id="MicrosporidiaDB:EDEG_01086"/>
<organism evidence="4 5">
    <name type="scientific">Edhazardia aedis (strain USNM 41457)</name>
    <name type="common">Microsporidian parasite</name>
    <dbReference type="NCBI Taxonomy" id="1003232"/>
    <lineage>
        <taxon>Eukaryota</taxon>
        <taxon>Fungi</taxon>
        <taxon>Fungi incertae sedis</taxon>
        <taxon>Microsporidia</taxon>
        <taxon>Edhazardia</taxon>
    </lineage>
</organism>
<evidence type="ECO:0000313" key="4">
    <source>
        <dbReference type="EMBL" id="EJW04723.1"/>
    </source>
</evidence>
<protein>
    <recommendedName>
        <fullName evidence="6">Histidine acid phosphatase</fullName>
    </recommendedName>
</protein>
<dbReference type="HOGENOM" id="CLU_483130_0_0_1"/>
<dbReference type="Pfam" id="PF00328">
    <property type="entry name" value="His_Phos_2"/>
    <property type="match status" value="1"/>
</dbReference>
<dbReference type="STRING" id="1003232.J8ZYI5"/>
<evidence type="ECO:0000256" key="2">
    <source>
        <dbReference type="ARBA" id="ARBA00022801"/>
    </source>
</evidence>
<keyword evidence="2" id="KW-0378">Hydrolase</keyword>
<dbReference type="GO" id="GO:0016791">
    <property type="term" value="F:phosphatase activity"/>
    <property type="evidence" value="ECO:0007669"/>
    <property type="project" value="TreeGrafter"/>
</dbReference>
<gene>
    <name evidence="4" type="ORF">EDEG_01086</name>
</gene>
<comment type="similarity">
    <text evidence="1">Belongs to the histidine acid phosphatase family.</text>
</comment>
<sequence length="564" mass="64556">MQIFLPTIFNFLAIQTKSKQDLLINASSLEKSKDNKLDKPATKIIDNNLFEKYKNYCQSTYAIPKQKNDKLKLEKVIIVHRHGDRSPLLKENSLWQSENCISCDLDKNTIKNCSTKKCGDGDLTSKGYEQMVHLGEFIAQNYGYMDISSPKLRCTTIGRTQASLHGVIKGLSNKKIAENVEIPNSDDDSLLIPKDCTYLNMLISSPVSDYFKTTVLNDPFYQKNDKILPQKLADMYLCHLCNKIPVNCGKHNCEKNIIENYIESAFFSWSDQVKKVTSTDKILELVFGRFASDLKNYLTDKDKMRIISVHDTSLATILEGMATLVTEHPPYASAIFIELWVDSSQSKDSVNLEKTKNTLLPSQSLEQSNAQNVTSHIKTQEDNLLKLDGFATSGLKDLDSKNIQNKMLLLNQKNQHNRSNLEKNIENKKYINSSKWLDSISNQSPIKSNSSDEEKSKNHLASDINTEKYIDSKQNFEISQQEHTFKSDEISAKMNHSELFENSYIRIIYNDQVCKTTIDKEENIPMSKLLDYLDILMKNKNEFKKKCMIKRNTTHEDNTLHSKS</sequence>
<dbReference type="InterPro" id="IPR033379">
    <property type="entry name" value="Acid_Pase_AS"/>
</dbReference>
<dbReference type="OrthoDB" id="10257284at2759"/>
<evidence type="ECO:0000256" key="3">
    <source>
        <dbReference type="SAM" id="MobiDB-lite"/>
    </source>
</evidence>
<comment type="caution">
    <text evidence="4">The sequence shown here is derived from an EMBL/GenBank/DDBJ whole genome shotgun (WGS) entry which is preliminary data.</text>
</comment>
<reference evidence="5" key="2">
    <citation type="submission" date="2015-07" db="EMBL/GenBank/DDBJ databases">
        <title>Contrasting host-pathogen interactions and genome evolution in two generalist and specialist microsporidian pathogens of mosquitoes.</title>
        <authorList>
            <consortium name="The Broad Institute Genomics Platform"/>
            <consortium name="The Broad Institute Genome Sequencing Center for Infectious Disease"/>
            <person name="Cuomo C.A."/>
            <person name="Sanscrainte N.D."/>
            <person name="Goldberg J.M."/>
            <person name="Heiman D."/>
            <person name="Young S."/>
            <person name="Zeng Q."/>
            <person name="Becnel J.J."/>
            <person name="Birren B.W."/>
        </authorList>
    </citation>
    <scope>NUCLEOTIDE SEQUENCE [LARGE SCALE GENOMIC DNA]</scope>
    <source>
        <strain evidence="5">USNM 41457</strain>
    </source>
</reference>